<name>A0A023GDJ3_AMBTT</name>
<proteinExistence type="evidence at transcript level"/>
<keyword evidence="1" id="KW-0732">Signal</keyword>
<evidence type="ECO:0000256" key="1">
    <source>
        <dbReference type="SAM" id="SignalP"/>
    </source>
</evidence>
<accession>A0A023GDJ3</accession>
<dbReference type="Gene3D" id="2.40.128.20">
    <property type="match status" value="1"/>
</dbReference>
<dbReference type="InterPro" id="IPR012674">
    <property type="entry name" value="Calycin"/>
</dbReference>
<organism evidence="2">
    <name type="scientific">Amblyomma triste</name>
    <name type="common">Neotropical tick</name>
    <dbReference type="NCBI Taxonomy" id="251400"/>
    <lineage>
        <taxon>Eukaryota</taxon>
        <taxon>Metazoa</taxon>
        <taxon>Ecdysozoa</taxon>
        <taxon>Arthropoda</taxon>
        <taxon>Chelicerata</taxon>
        <taxon>Arachnida</taxon>
        <taxon>Acari</taxon>
        <taxon>Parasitiformes</taxon>
        <taxon>Ixodida</taxon>
        <taxon>Ixodoidea</taxon>
        <taxon>Ixodidae</taxon>
        <taxon>Amblyomminae</taxon>
        <taxon>Amblyomma</taxon>
    </lineage>
</organism>
<sequence length="216" mass="23943">MLLLPLLIVGIGVCPTKSENVPEEKPPKNQTLIRSALKFLRSNQSIHLLMYSESIKGEIPECITSRLLSTSGGDGEVRRTLEADGNITSDFGKLMKPVKSNTTKPPQMKTISVRANVTVYVGNKYPSLQVVPDEDPLPPFWTDVQRIRHAARKCIILEAGSYNGDPSKPPCTLWGYQKEDKCEKKFENLCGNGVQVNLSDCERLEEKGDSQVGNQN</sequence>
<dbReference type="EMBL" id="GBBM01004390">
    <property type="protein sequence ID" value="JAC31028.1"/>
    <property type="molecule type" value="mRNA"/>
</dbReference>
<reference evidence="2" key="1">
    <citation type="submission" date="2014-03" db="EMBL/GenBank/DDBJ databases">
        <title>The sialotranscriptome of Amblyomma triste, Amblyomma parvum and Amblyomma cajennense ticks, uncovered by 454-based RNA-seq.</title>
        <authorList>
            <person name="Garcia G.R."/>
            <person name="Gardinassi L.G."/>
            <person name="Ribeiro J.M."/>
            <person name="Anatriello E."/>
            <person name="Ferreira B.R."/>
            <person name="Moreira H.N."/>
            <person name="Mafra C."/>
            <person name="Olegario M.M."/>
            <person name="Szabo P.J."/>
            <person name="Miranda-Santos I.K."/>
            <person name="Maruyama S.R."/>
        </authorList>
    </citation>
    <scope>NUCLEOTIDE SEQUENCE</scope>
    <source>
        <strain evidence="2">Mato Grasso do Sul</strain>
        <tissue evidence="2">Salivary glands</tissue>
    </source>
</reference>
<protein>
    <submittedName>
        <fullName evidence="2">Putative secreted protein 94</fullName>
    </submittedName>
</protein>
<feature type="chain" id="PRO_5001517696" evidence="1">
    <location>
        <begin position="19"/>
        <end position="216"/>
    </location>
</feature>
<feature type="signal peptide" evidence="1">
    <location>
        <begin position="1"/>
        <end position="18"/>
    </location>
</feature>
<dbReference type="AlphaFoldDB" id="A0A023GDJ3"/>
<evidence type="ECO:0000313" key="2">
    <source>
        <dbReference type="EMBL" id="JAC31028.1"/>
    </source>
</evidence>